<organism evidence="7 8">
    <name type="scientific">Dactylosporangium sucinum</name>
    <dbReference type="NCBI Taxonomy" id="1424081"/>
    <lineage>
        <taxon>Bacteria</taxon>
        <taxon>Bacillati</taxon>
        <taxon>Actinomycetota</taxon>
        <taxon>Actinomycetes</taxon>
        <taxon>Micromonosporales</taxon>
        <taxon>Micromonosporaceae</taxon>
        <taxon>Dactylosporangium</taxon>
    </lineage>
</organism>
<feature type="transmembrane region" description="Helical" evidence="6">
    <location>
        <begin position="169"/>
        <end position="187"/>
    </location>
</feature>
<keyword evidence="2 6" id="KW-0812">Transmembrane</keyword>
<feature type="transmembrane region" description="Helical" evidence="6">
    <location>
        <begin position="142"/>
        <end position="163"/>
    </location>
</feature>
<sequence>MSQVPPPDDTAASAPSAPPAAHAVWATPSRSAPAPAPPAAVPPASGPLTPAPPPSAPPASGWSAPPPPGWSAPPPPGFTSPTPPGIDAGSDALVGEIVDPASGGPTRSSGHRSTVDPRAVAARAAVLAGAAGRQTVKGAKRVGSSIGNFFTGMGYVFLGAGQFLRSPRLWLLVLVPLGLTALAIFGLHEATGALVGRLVDWLVGFVGGWPSVIRRVIEAMLWIGATIFFHAAMTALTVPLTMLFGAAFFPFITRTVVGKDPKPPAWHRAAGVCLRQTVVVTVVLQLGWLVIIPLLWIPGLNVAAALAVGVVFNGYLIGLLVLAVPMHHHGVSRLGEQFRFAWRHRSFTLGFGMMSLGALLIPVLMVRLLLVLPISPLAVTPGVALYLVTAPSVLVGGTLLFQRIARSAAGLPAPTAAVAPFGVPMPRHGTPVPPPHSPPSFPPGGPVPPPHGPPSAPVPPQGVPGFPPSAPVPPQGVPGFPPGGPVPPYGPPAPGRRRR</sequence>
<feature type="transmembrane region" description="Helical" evidence="6">
    <location>
        <begin position="302"/>
        <end position="326"/>
    </location>
</feature>
<feature type="transmembrane region" description="Helical" evidence="6">
    <location>
        <begin position="273"/>
        <end position="296"/>
    </location>
</feature>
<feature type="region of interest" description="Disordered" evidence="5">
    <location>
        <begin position="1"/>
        <end position="117"/>
    </location>
</feature>
<evidence type="ECO:0000313" key="7">
    <source>
        <dbReference type="EMBL" id="GGM11922.1"/>
    </source>
</evidence>
<name>A0A917T711_9ACTN</name>
<feature type="transmembrane region" description="Helical" evidence="6">
    <location>
        <begin position="347"/>
        <end position="371"/>
    </location>
</feature>
<dbReference type="Pfam" id="PF07264">
    <property type="entry name" value="EI24"/>
    <property type="match status" value="1"/>
</dbReference>
<reference evidence="7" key="1">
    <citation type="journal article" date="2014" name="Int. J. Syst. Evol. Microbiol.">
        <title>Complete genome sequence of Corynebacterium casei LMG S-19264T (=DSM 44701T), isolated from a smear-ripened cheese.</title>
        <authorList>
            <consortium name="US DOE Joint Genome Institute (JGI-PGF)"/>
            <person name="Walter F."/>
            <person name="Albersmeier A."/>
            <person name="Kalinowski J."/>
            <person name="Ruckert C."/>
        </authorList>
    </citation>
    <scope>NUCLEOTIDE SEQUENCE</scope>
    <source>
        <strain evidence="7">JCM 19831</strain>
    </source>
</reference>
<dbReference type="Proteomes" id="UP000642070">
    <property type="component" value="Unassembled WGS sequence"/>
</dbReference>
<feature type="compositionally biased region" description="Low complexity" evidence="5">
    <location>
        <begin position="9"/>
        <end position="33"/>
    </location>
</feature>
<evidence type="ECO:0000256" key="3">
    <source>
        <dbReference type="ARBA" id="ARBA00022989"/>
    </source>
</evidence>
<dbReference type="EMBL" id="BMPI01000004">
    <property type="protein sequence ID" value="GGM11922.1"/>
    <property type="molecule type" value="Genomic_DNA"/>
</dbReference>
<feature type="transmembrane region" description="Helical" evidence="6">
    <location>
        <begin position="219"/>
        <end position="252"/>
    </location>
</feature>
<comment type="subcellular location">
    <subcellularLocation>
        <location evidence="1">Membrane</location>
        <topology evidence="1">Multi-pass membrane protein</topology>
    </subcellularLocation>
</comment>
<keyword evidence="4 6" id="KW-0472">Membrane</keyword>
<reference evidence="7" key="2">
    <citation type="submission" date="2020-09" db="EMBL/GenBank/DDBJ databases">
        <authorList>
            <person name="Sun Q."/>
            <person name="Ohkuma M."/>
        </authorList>
    </citation>
    <scope>NUCLEOTIDE SEQUENCE</scope>
    <source>
        <strain evidence="7">JCM 19831</strain>
    </source>
</reference>
<evidence type="ECO:0000256" key="4">
    <source>
        <dbReference type="ARBA" id="ARBA00023136"/>
    </source>
</evidence>
<feature type="compositionally biased region" description="Pro residues" evidence="5">
    <location>
        <begin position="34"/>
        <end position="57"/>
    </location>
</feature>
<dbReference type="AlphaFoldDB" id="A0A917T711"/>
<evidence type="ECO:0000256" key="1">
    <source>
        <dbReference type="ARBA" id="ARBA00004141"/>
    </source>
</evidence>
<feature type="transmembrane region" description="Helical" evidence="6">
    <location>
        <begin position="383"/>
        <end position="401"/>
    </location>
</feature>
<evidence type="ECO:0000256" key="5">
    <source>
        <dbReference type="SAM" id="MobiDB-lite"/>
    </source>
</evidence>
<gene>
    <name evidence="7" type="ORF">GCM10007977_011360</name>
</gene>
<accession>A0A917T711</accession>
<evidence type="ECO:0000256" key="2">
    <source>
        <dbReference type="ARBA" id="ARBA00022692"/>
    </source>
</evidence>
<feature type="compositionally biased region" description="Pro residues" evidence="5">
    <location>
        <begin position="64"/>
        <end position="84"/>
    </location>
</feature>
<evidence type="ECO:0000313" key="8">
    <source>
        <dbReference type="Proteomes" id="UP000642070"/>
    </source>
</evidence>
<comment type="caution">
    <text evidence="7">The sequence shown here is derived from an EMBL/GenBank/DDBJ whole genome shotgun (WGS) entry which is preliminary data.</text>
</comment>
<proteinExistence type="predicted"/>
<evidence type="ECO:0000256" key="6">
    <source>
        <dbReference type="SAM" id="Phobius"/>
    </source>
</evidence>
<keyword evidence="3 6" id="KW-1133">Transmembrane helix</keyword>
<dbReference type="InterPro" id="IPR059112">
    <property type="entry name" value="CysZ/EI24"/>
</dbReference>
<feature type="compositionally biased region" description="Pro residues" evidence="5">
    <location>
        <begin position="431"/>
        <end position="499"/>
    </location>
</feature>
<feature type="region of interest" description="Disordered" evidence="5">
    <location>
        <begin position="428"/>
        <end position="499"/>
    </location>
</feature>
<feature type="transmembrane region" description="Helical" evidence="6">
    <location>
        <begin position="194"/>
        <end position="213"/>
    </location>
</feature>
<keyword evidence="8" id="KW-1185">Reference proteome</keyword>
<protein>
    <submittedName>
        <fullName evidence="7">Uncharacterized protein</fullName>
    </submittedName>
</protein>